<evidence type="ECO:0000313" key="2">
    <source>
        <dbReference type="EMBL" id="KAJ7670522.1"/>
    </source>
</evidence>
<feature type="compositionally biased region" description="Basic and acidic residues" evidence="1">
    <location>
        <begin position="460"/>
        <end position="470"/>
    </location>
</feature>
<evidence type="ECO:0000313" key="3">
    <source>
        <dbReference type="Proteomes" id="UP001221757"/>
    </source>
</evidence>
<reference evidence="2" key="1">
    <citation type="submission" date="2023-03" db="EMBL/GenBank/DDBJ databases">
        <title>Massive genome expansion in bonnet fungi (Mycena s.s.) driven by repeated elements and novel gene families across ecological guilds.</title>
        <authorList>
            <consortium name="Lawrence Berkeley National Laboratory"/>
            <person name="Harder C.B."/>
            <person name="Miyauchi S."/>
            <person name="Viragh M."/>
            <person name="Kuo A."/>
            <person name="Thoen E."/>
            <person name="Andreopoulos B."/>
            <person name="Lu D."/>
            <person name="Skrede I."/>
            <person name="Drula E."/>
            <person name="Henrissat B."/>
            <person name="Morin E."/>
            <person name="Kohler A."/>
            <person name="Barry K."/>
            <person name="LaButti K."/>
            <person name="Morin E."/>
            <person name="Salamov A."/>
            <person name="Lipzen A."/>
            <person name="Mereny Z."/>
            <person name="Hegedus B."/>
            <person name="Baldrian P."/>
            <person name="Stursova M."/>
            <person name="Weitz H."/>
            <person name="Taylor A."/>
            <person name="Grigoriev I.V."/>
            <person name="Nagy L.G."/>
            <person name="Martin F."/>
            <person name="Kauserud H."/>
        </authorList>
    </citation>
    <scope>NUCLEOTIDE SEQUENCE</scope>
    <source>
        <strain evidence="2">CBHHK067</strain>
    </source>
</reference>
<protein>
    <submittedName>
        <fullName evidence="2">Uncharacterized protein</fullName>
    </submittedName>
</protein>
<evidence type="ECO:0000256" key="1">
    <source>
        <dbReference type="SAM" id="MobiDB-lite"/>
    </source>
</evidence>
<gene>
    <name evidence="2" type="ORF">B0H17DRAFT_1141751</name>
</gene>
<dbReference type="Proteomes" id="UP001221757">
    <property type="component" value="Unassembled WGS sequence"/>
</dbReference>
<proteinExistence type="predicted"/>
<accession>A0AAD7D2L0</accession>
<feature type="region of interest" description="Disordered" evidence="1">
    <location>
        <begin position="290"/>
        <end position="524"/>
    </location>
</feature>
<sequence length="524" mass="56173">MTRSPVDNNAALFCGIRIPTSKRKSKKFKKLGRSPADIPVDMEMWLVRILKAVGRISIGCESRPTIWQGHGGDKVGRDLAIVHDVETPVVGSPDTPSLLGTSCAPSPRNALQDGARAGMARGIEFTRLRRLQNAQTVFSIKLDITAFSLLALLRASRLLRFRALERRGYSHDHLPEIEGTFYLADRADVLSTIPEALAVRYDRRHYAAEERTAMELTTDKRGRKAYMAYGAYGHLVSTHGVELTGWPAGLAFQSPSALALGGSSGCTTCSGAGRVGTHGAPAGQEAQAGRVCGAAAEPPSHKGRKKSPSLAAVSDGRGTAARPRRRTAPRTIPTHALSISRRGPPRRHSPSPTHNSSDPRPYKMAGADADADTAEDNANARPNPYTRSRARRSRSRSHSSPAPAASTAAHDATKQASDADDGDARPARSCSPLHPQARQLPSGRRGAPQGPPHWGTTKNTRFERGIEPRTRKAAQGIESSSLSLRLDSSSSTHRDVGGAEADGDAEPTLDVDIDARVPAHTRLY</sequence>
<dbReference type="EMBL" id="JARKIE010000179">
    <property type="protein sequence ID" value="KAJ7670522.1"/>
    <property type="molecule type" value="Genomic_DNA"/>
</dbReference>
<keyword evidence="3" id="KW-1185">Reference proteome</keyword>
<organism evidence="2 3">
    <name type="scientific">Mycena rosella</name>
    <name type="common">Pink bonnet</name>
    <name type="synonym">Agaricus rosellus</name>
    <dbReference type="NCBI Taxonomy" id="1033263"/>
    <lineage>
        <taxon>Eukaryota</taxon>
        <taxon>Fungi</taxon>
        <taxon>Dikarya</taxon>
        <taxon>Basidiomycota</taxon>
        <taxon>Agaricomycotina</taxon>
        <taxon>Agaricomycetes</taxon>
        <taxon>Agaricomycetidae</taxon>
        <taxon>Agaricales</taxon>
        <taxon>Marasmiineae</taxon>
        <taxon>Mycenaceae</taxon>
        <taxon>Mycena</taxon>
    </lineage>
</organism>
<dbReference type="AlphaFoldDB" id="A0AAD7D2L0"/>
<name>A0AAD7D2L0_MYCRO</name>
<feature type="compositionally biased region" description="Basic residues" evidence="1">
    <location>
        <begin position="388"/>
        <end position="397"/>
    </location>
</feature>
<feature type="compositionally biased region" description="Acidic residues" evidence="1">
    <location>
        <begin position="501"/>
        <end position="512"/>
    </location>
</feature>
<feature type="compositionally biased region" description="Low complexity" evidence="1">
    <location>
        <begin position="398"/>
        <end position="410"/>
    </location>
</feature>
<comment type="caution">
    <text evidence="2">The sequence shown here is derived from an EMBL/GenBank/DDBJ whole genome shotgun (WGS) entry which is preliminary data.</text>
</comment>
<feature type="compositionally biased region" description="Low complexity" evidence="1">
    <location>
        <begin position="479"/>
        <end position="491"/>
    </location>
</feature>